<evidence type="ECO:0000313" key="3">
    <source>
        <dbReference type="Proteomes" id="UP000717696"/>
    </source>
</evidence>
<accession>A0A9P9J3V7</accession>
<dbReference type="InterPro" id="IPR001031">
    <property type="entry name" value="Thioesterase"/>
</dbReference>
<comment type="caution">
    <text evidence="2">The sequence shown here is derived from an EMBL/GenBank/DDBJ whole genome shotgun (WGS) entry which is preliminary data.</text>
</comment>
<dbReference type="SUPFAM" id="SSF53474">
    <property type="entry name" value="alpha/beta-Hydrolases"/>
    <property type="match status" value="1"/>
</dbReference>
<sequence length="303" mass="33193">MDKNPLRVQSAPAGKSPKPTPLVLIHDGGGTTFGYFSLGKLHRDVWAIHNPRFFTAAPWEGGMDEMARHYIALIETIDLSGPILLGGWSLGGYLSIVMARILADMPSPKFTVAGMLMIDSPYHVAMNRFPGAGADPDFSKLPDLVRKSLNNCDQLLQNWELPQWDGPALGGRTVTLGVGGEKHQVEDGNILYKSLTEGWQNVEAQRFHQDAGESAPAGDGPPPTVMVRCVGYAKTKTPSDKSCFVDLYRDERFLGWEGTYPSFIKASMDTDTNHYGVFDFKHVSKLTIQLNEGLGILETLKGA</sequence>
<dbReference type="OrthoDB" id="10253869at2759"/>
<gene>
    <name evidence="2" type="ORF">B0J13DRAFT_555836</name>
</gene>
<dbReference type="GO" id="GO:0016787">
    <property type="term" value="F:hydrolase activity"/>
    <property type="evidence" value="ECO:0007669"/>
    <property type="project" value="UniProtKB-KW"/>
</dbReference>
<name>A0A9P9J3V7_9HYPO</name>
<evidence type="ECO:0000313" key="2">
    <source>
        <dbReference type="EMBL" id="KAH7142600.1"/>
    </source>
</evidence>
<keyword evidence="3" id="KW-1185">Reference proteome</keyword>
<dbReference type="InterPro" id="IPR029058">
    <property type="entry name" value="AB_hydrolase_fold"/>
</dbReference>
<dbReference type="Gene3D" id="3.40.50.1820">
    <property type="entry name" value="alpha/beta hydrolase"/>
    <property type="match status" value="1"/>
</dbReference>
<evidence type="ECO:0000259" key="1">
    <source>
        <dbReference type="Pfam" id="PF00975"/>
    </source>
</evidence>
<dbReference type="Proteomes" id="UP000717696">
    <property type="component" value="Unassembled WGS sequence"/>
</dbReference>
<reference evidence="2" key="1">
    <citation type="journal article" date="2021" name="Nat. Commun.">
        <title>Genetic determinants of endophytism in the Arabidopsis root mycobiome.</title>
        <authorList>
            <person name="Mesny F."/>
            <person name="Miyauchi S."/>
            <person name="Thiergart T."/>
            <person name="Pickel B."/>
            <person name="Atanasova L."/>
            <person name="Karlsson M."/>
            <person name="Huettel B."/>
            <person name="Barry K.W."/>
            <person name="Haridas S."/>
            <person name="Chen C."/>
            <person name="Bauer D."/>
            <person name="Andreopoulos W."/>
            <person name="Pangilinan J."/>
            <person name="LaButti K."/>
            <person name="Riley R."/>
            <person name="Lipzen A."/>
            <person name="Clum A."/>
            <person name="Drula E."/>
            <person name="Henrissat B."/>
            <person name="Kohler A."/>
            <person name="Grigoriev I.V."/>
            <person name="Martin F.M."/>
            <person name="Hacquard S."/>
        </authorList>
    </citation>
    <scope>NUCLEOTIDE SEQUENCE</scope>
    <source>
        <strain evidence="2">MPI-CAGE-AT-0021</strain>
    </source>
</reference>
<dbReference type="AlphaFoldDB" id="A0A9P9J3V7"/>
<dbReference type="EMBL" id="JAGMUU010000011">
    <property type="protein sequence ID" value="KAH7142600.1"/>
    <property type="molecule type" value="Genomic_DNA"/>
</dbReference>
<feature type="domain" description="Thioesterase" evidence="1">
    <location>
        <begin position="21"/>
        <end position="127"/>
    </location>
</feature>
<organism evidence="2 3">
    <name type="scientific">Dactylonectria estremocensis</name>
    <dbReference type="NCBI Taxonomy" id="1079267"/>
    <lineage>
        <taxon>Eukaryota</taxon>
        <taxon>Fungi</taxon>
        <taxon>Dikarya</taxon>
        <taxon>Ascomycota</taxon>
        <taxon>Pezizomycotina</taxon>
        <taxon>Sordariomycetes</taxon>
        <taxon>Hypocreomycetidae</taxon>
        <taxon>Hypocreales</taxon>
        <taxon>Nectriaceae</taxon>
        <taxon>Dactylonectria</taxon>
    </lineage>
</organism>
<keyword evidence="2" id="KW-0378">Hydrolase</keyword>
<dbReference type="Pfam" id="PF00975">
    <property type="entry name" value="Thioesterase"/>
    <property type="match status" value="1"/>
</dbReference>
<protein>
    <submittedName>
        <fullName evidence="2">Alpha/Beta hydrolase protein</fullName>
    </submittedName>
</protein>
<proteinExistence type="predicted"/>